<dbReference type="InterPro" id="IPR001356">
    <property type="entry name" value="HD"/>
</dbReference>
<evidence type="ECO:0000256" key="9">
    <source>
        <dbReference type="ARBA" id="ARBA00023242"/>
    </source>
</evidence>
<keyword evidence="6 12" id="KW-0238">DNA-binding</keyword>
<keyword evidence="2" id="KW-0217">Developmental protein</keyword>
<evidence type="ECO:0000256" key="3">
    <source>
        <dbReference type="ARBA" id="ARBA00022782"/>
    </source>
</evidence>
<dbReference type="Gene3D" id="1.10.10.60">
    <property type="entry name" value="Homeodomain-like"/>
    <property type="match status" value="1"/>
</dbReference>
<keyword evidence="8" id="KW-0804">Transcription</keyword>
<dbReference type="PANTHER" id="PTHR46110">
    <property type="entry name" value="HOMEOBOX PROTEIN HMX"/>
    <property type="match status" value="1"/>
</dbReference>
<dbReference type="SMART" id="SM00389">
    <property type="entry name" value="HOX"/>
    <property type="match status" value="1"/>
</dbReference>
<keyword evidence="4" id="KW-0524">Neurogenesis</keyword>
<feature type="region of interest" description="Disordered" evidence="14">
    <location>
        <begin position="1"/>
        <end position="32"/>
    </location>
</feature>
<evidence type="ECO:0000256" key="2">
    <source>
        <dbReference type="ARBA" id="ARBA00022473"/>
    </source>
</evidence>
<dbReference type="CDD" id="cd00086">
    <property type="entry name" value="homeodomain"/>
    <property type="match status" value="1"/>
</dbReference>
<accession>A0A8T2LC30</accession>
<dbReference type="InterPro" id="IPR051300">
    <property type="entry name" value="HMX_Homeobox_TF"/>
</dbReference>
<keyword evidence="5" id="KW-0805">Transcription regulation</keyword>
<dbReference type="PRINTS" id="PR00024">
    <property type="entry name" value="HOMEOBOX"/>
</dbReference>
<evidence type="ECO:0000256" key="7">
    <source>
        <dbReference type="ARBA" id="ARBA00023155"/>
    </source>
</evidence>
<dbReference type="FunFam" id="1.10.10.60:FF:000053">
    <property type="entry name" value="H6 family homeobox 2"/>
    <property type="match status" value="1"/>
</dbReference>
<evidence type="ECO:0000256" key="11">
    <source>
        <dbReference type="ARBA" id="ARBA00053510"/>
    </source>
</evidence>
<comment type="caution">
    <text evidence="16">The sequence shown here is derived from an EMBL/GenBank/DDBJ whole genome shotgun (WGS) entry which is preliminary data.</text>
</comment>
<keyword evidence="3" id="KW-0221">Differentiation</keyword>
<dbReference type="InterPro" id="IPR017970">
    <property type="entry name" value="Homeobox_CS"/>
</dbReference>
<evidence type="ECO:0000256" key="5">
    <source>
        <dbReference type="ARBA" id="ARBA00023015"/>
    </source>
</evidence>
<dbReference type="Pfam" id="PF00046">
    <property type="entry name" value="Homeodomain"/>
    <property type="match status" value="1"/>
</dbReference>
<name>A0A8T2LC30_ASTMX</name>
<protein>
    <submittedName>
        <fullName evidence="16">Homeobox protein HMX2-like</fullName>
    </submittedName>
</protein>
<dbReference type="PROSITE" id="PS50071">
    <property type="entry name" value="HOMEOBOX_2"/>
    <property type="match status" value="1"/>
</dbReference>
<comment type="similarity">
    <text evidence="10">Belongs to the HMX homeobox family.</text>
</comment>
<evidence type="ECO:0000256" key="4">
    <source>
        <dbReference type="ARBA" id="ARBA00022902"/>
    </source>
</evidence>
<gene>
    <name evidence="16" type="primary">HMX2</name>
    <name evidence="16" type="ORF">AMEX_G18359</name>
</gene>
<dbReference type="AlphaFoldDB" id="A0A8T2LC30"/>
<dbReference type="PROSITE" id="PS00027">
    <property type="entry name" value="HOMEOBOX_1"/>
    <property type="match status" value="1"/>
</dbReference>
<dbReference type="InterPro" id="IPR009057">
    <property type="entry name" value="Homeodomain-like_sf"/>
</dbReference>
<dbReference type="SUPFAM" id="SSF46689">
    <property type="entry name" value="Homeodomain-like"/>
    <property type="match status" value="1"/>
</dbReference>
<evidence type="ECO:0000256" key="10">
    <source>
        <dbReference type="ARBA" id="ARBA00038165"/>
    </source>
</evidence>
<dbReference type="GO" id="GO:0030154">
    <property type="term" value="P:cell differentiation"/>
    <property type="evidence" value="ECO:0007669"/>
    <property type="project" value="UniProtKB-KW"/>
</dbReference>
<dbReference type="Proteomes" id="UP000752171">
    <property type="component" value="Unassembled WGS sequence"/>
</dbReference>
<proteinExistence type="inferred from homology"/>
<evidence type="ECO:0000259" key="15">
    <source>
        <dbReference type="PROSITE" id="PS50071"/>
    </source>
</evidence>
<evidence type="ECO:0000256" key="6">
    <source>
        <dbReference type="ARBA" id="ARBA00023125"/>
    </source>
</evidence>
<evidence type="ECO:0000256" key="1">
    <source>
        <dbReference type="ARBA" id="ARBA00004123"/>
    </source>
</evidence>
<comment type="function">
    <text evidence="11">Transcription factor involved in specification of neuronal cell types and which is required for inner ear and hypothalamus development. Binds to the 5'-CAAGTG-3' core sequence.</text>
</comment>
<feature type="compositionally biased region" description="Acidic residues" evidence="14">
    <location>
        <begin position="18"/>
        <end position="31"/>
    </location>
</feature>
<dbReference type="GO" id="GO:0000977">
    <property type="term" value="F:RNA polymerase II transcription regulatory region sequence-specific DNA binding"/>
    <property type="evidence" value="ECO:0007669"/>
    <property type="project" value="TreeGrafter"/>
</dbReference>
<evidence type="ECO:0000313" key="16">
    <source>
        <dbReference type="EMBL" id="KAG9267512.1"/>
    </source>
</evidence>
<dbReference type="GO" id="GO:0005634">
    <property type="term" value="C:nucleus"/>
    <property type="evidence" value="ECO:0007669"/>
    <property type="project" value="UniProtKB-SubCell"/>
</dbReference>
<reference evidence="16 17" key="1">
    <citation type="submission" date="2021-07" db="EMBL/GenBank/DDBJ databases">
        <authorList>
            <person name="Imarazene B."/>
            <person name="Zahm M."/>
            <person name="Klopp C."/>
            <person name="Cabau C."/>
            <person name="Beille S."/>
            <person name="Jouanno E."/>
            <person name="Castinel A."/>
            <person name="Lluch J."/>
            <person name="Gil L."/>
            <person name="Kuchtly C."/>
            <person name="Lopez Roques C."/>
            <person name="Donnadieu C."/>
            <person name="Parrinello H."/>
            <person name="Journot L."/>
            <person name="Du K."/>
            <person name="Schartl M."/>
            <person name="Retaux S."/>
            <person name="Guiguen Y."/>
        </authorList>
    </citation>
    <scope>NUCLEOTIDE SEQUENCE [LARGE SCALE GENOMIC DNA]</scope>
    <source>
        <strain evidence="16">Pach_M1</strain>
        <tissue evidence="16">Testis</tissue>
    </source>
</reference>
<dbReference type="InterPro" id="IPR020479">
    <property type="entry name" value="HD_metazoa"/>
</dbReference>
<evidence type="ECO:0000313" key="17">
    <source>
        <dbReference type="Proteomes" id="UP000752171"/>
    </source>
</evidence>
<dbReference type="OrthoDB" id="6159439at2759"/>
<evidence type="ECO:0000256" key="14">
    <source>
        <dbReference type="SAM" id="MobiDB-lite"/>
    </source>
</evidence>
<keyword evidence="9 12" id="KW-0539">Nucleus</keyword>
<keyword evidence="7 12" id="KW-0371">Homeobox</keyword>
<evidence type="ECO:0000256" key="13">
    <source>
        <dbReference type="RuleBase" id="RU000682"/>
    </source>
</evidence>
<sequence length="217" mass="23588">MQRPRRARSSFSIRTILGEEEEEEDEEEEECACPAVGHGAARGTLTGAQGDCSPALKAGAKGQVRVGSCGPGGAGGPRWANGDRDRDMELEGEGEGCSGGRKKTRTVFSRTQVFQLETAFHTKRYLSSSERAGLASSLHLTETQVKTWFQNRRNKWKRQLSAELEASSPSSSSSRTLLAMPLAPPLPAGMSFYYPGCTIAGLPLYSLYNKLDYTPLH</sequence>
<comment type="subcellular location">
    <subcellularLocation>
        <location evidence="1 12 13">Nucleus</location>
    </subcellularLocation>
</comment>
<feature type="DNA-binding region" description="Homeobox" evidence="12">
    <location>
        <begin position="101"/>
        <end position="160"/>
    </location>
</feature>
<dbReference type="EMBL" id="JAICCE010000015">
    <property type="protein sequence ID" value="KAG9267512.1"/>
    <property type="molecule type" value="Genomic_DNA"/>
</dbReference>
<evidence type="ECO:0000256" key="8">
    <source>
        <dbReference type="ARBA" id="ARBA00023163"/>
    </source>
</evidence>
<dbReference type="GO" id="GO:0007399">
    <property type="term" value="P:nervous system development"/>
    <property type="evidence" value="ECO:0007669"/>
    <property type="project" value="UniProtKB-KW"/>
</dbReference>
<organism evidence="16 17">
    <name type="scientific">Astyanax mexicanus</name>
    <name type="common">Blind cave fish</name>
    <name type="synonym">Astyanax fasciatus mexicanus</name>
    <dbReference type="NCBI Taxonomy" id="7994"/>
    <lineage>
        <taxon>Eukaryota</taxon>
        <taxon>Metazoa</taxon>
        <taxon>Chordata</taxon>
        <taxon>Craniata</taxon>
        <taxon>Vertebrata</taxon>
        <taxon>Euteleostomi</taxon>
        <taxon>Actinopterygii</taxon>
        <taxon>Neopterygii</taxon>
        <taxon>Teleostei</taxon>
        <taxon>Ostariophysi</taxon>
        <taxon>Characiformes</taxon>
        <taxon>Characoidei</taxon>
        <taxon>Acestrorhamphidae</taxon>
        <taxon>Acestrorhamphinae</taxon>
        <taxon>Astyanax</taxon>
    </lineage>
</organism>
<dbReference type="PANTHER" id="PTHR46110:SF4">
    <property type="entry name" value="HOMEOBOX PROTEIN HMX2"/>
    <property type="match status" value="1"/>
</dbReference>
<evidence type="ECO:0000256" key="12">
    <source>
        <dbReference type="PROSITE-ProRule" id="PRU00108"/>
    </source>
</evidence>
<feature type="domain" description="Homeobox" evidence="15">
    <location>
        <begin position="99"/>
        <end position="159"/>
    </location>
</feature>
<dbReference type="GO" id="GO:0000981">
    <property type="term" value="F:DNA-binding transcription factor activity, RNA polymerase II-specific"/>
    <property type="evidence" value="ECO:0007669"/>
    <property type="project" value="InterPro"/>
</dbReference>